<gene>
    <name evidence="1" type="ORF">LCGC14_2620430</name>
</gene>
<sequence length="91" mass="10597">MNYDPYHVREDQLAMLAGHGDQRMREDQIIQSLPNQKKGLDILDTIPHNVKMDKRETHVIGVYHSMIAGFCYDAKDCPVCKLREWITKVVK</sequence>
<name>A0A0F9AQU1_9ZZZZ</name>
<organism evidence="1">
    <name type="scientific">marine sediment metagenome</name>
    <dbReference type="NCBI Taxonomy" id="412755"/>
    <lineage>
        <taxon>unclassified sequences</taxon>
        <taxon>metagenomes</taxon>
        <taxon>ecological metagenomes</taxon>
    </lineage>
</organism>
<dbReference type="AlphaFoldDB" id="A0A0F9AQU1"/>
<comment type="caution">
    <text evidence="1">The sequence shown here is derived from an EMBL/GenBank/DDBJ whole genome shotgun (WGS) entry which is preliminary data.</text>
</comment>
<proteinExistence type="predicted"/>
<evidence type="ECO:0000313" key="1">
    <source>
        <dbReference type="EMBL" id="KKL04002.1"/>
    </source>
</evidence>
<protein>
    <submittedName>
        <fullName evidence="1">Uncharacterized protein</fullName>
    </submittedName>
</protein>
<reference evidence="1" key="1">
    <citation type="journal article" date="2015" name="Nature">
        <title>Complex archaea that bridge the gap between prokaryotes and eukaryotes.</title>
        <authorList>
            <person name="Spang A."/>
            <person name="Saw J.H."/>
            <person name="Jorgensen S.L."/>
            <person name="Zaremba-Niedzwiedzka K."/>
            <person name="Martijn J."/>
            <person name="Lind A.E."/>
            <person name="van Eijk R."/>
            <person name="Schleper C."/>
            <person name="Guy L."/>
            <person name="Ettema T.J."/>
        </authorList>
    </citation>
    <scope>NUCLEOTIDE SEQUENCE</scope>
</reference>
<accession>A0A0F9AQU1</accession>
<dbReference type="EMBL" id="LAZR01044707">
    <property type="protein sequence ID" value="KKL04002.1"/>
    <property type="molecule type" value="Genomic_DNA"/>
</dbReference>